<proteinExistence type="predicted"/>
<reference evidence="2" key="1">
    <citation type="journal article" date="2019" name="Int. J. Syst. Evol. Microbiol.">
        <title>The Global Catalogue of Microorganisms (GCM) 10K type strain sequencing project: providing services to taxonomists for standard genome sequencing and annotation.</title>
        <authorList>
            <consortium name="The Broad Institute Genomics Platform"/>
            <consortium name="The Broad Institute Genome Sequencing Center for Infectious Disease"/>
            <person name="Wu L."/>
            <person name="Ma J."/>
        </authorList>
    </citation>
    <scope>NUCLEOTIDE SEQUENCE [LARGE SCALE GENOMIC DNA]</scope>
    <source>
        <strain evidence="2">CGMCC 4.1434</strain>
    </source>
</reference>
<name>A0ABW0TRM0_9BACL</name>
<protein>
    <submittedName>
        <fullName evidence="1">Uncharacterized protein</fullName>
    </submittedName>
</protein>
<comment type="caution">
    <text evidence="1">The sequence shown here is derived from an EMBL/GenBank/DDBJ whole genome shotgun (WGS) entry which is preliminary data.</text>
</comment>
<dbReference type="Proteomes" id="UP001596109">
    <property type="component" value="Unassembled WGS sequence"/>
</dbReference>
<dbReference type="RefSeq" id="WP_381439489.1">
    <property type="nucleotide sequence ID" value="NZ_JBHSNO010000016.1"/>
</dbReference>
<evidence type="ECO:0000313" key="1">
    <source>
        <dbReference type="EMBL" id="MFC5591555.1"/>
    </source>
</evidence>
<organism evidence="1 2">
    <name type="scientific">Sporosarcina soli</name>
    <dbReference type="NCBI Taxonomy" id="334736"/>
    <lineage>
        <taxon>Bacteria</taxon>
        <taxon>Bacillati</taxon>
        <taxon>Bacillota</taxon>
        <taxon>Bacilli</taxon>
        <taxon>Bacillales</taxon>
        <taxon>Caryophanaceae</taxon>
        <taxon>Sporosarcina</taxon>
    </lineage>
</organism>
<gene>
    <name evidence="1" type="ORF">ACFPRA_21965</name>
</gene>
<keyword evidence="2" id="KW-1185">Reference proteome</keyword>
<evidence type="ECO:0000313" key="2">
    <source>
        <dbReference type="Proteomes" id="UP001596109"/>
    </source>
</evidence>
<sequence length="438" mass="49119">MSKRDIIKAGYWSIATQKHLKQFTIDSPGIGNFGNLSTAGKAGRFLGAIRGNQVIDNIHKLEQMANSVGISSRAELEMIILPYLVSASDQKIELIKDVTGKVTGIAEYLFTNSAVLEISGQLFENLSPTPEEIVTVETMDETKKIPYLQNELTEFLVNKGHSEENINLSYALQKQFKLIQMFNKSKSSEPIISNEYVWGGNSEKIAMAISGLQTEGRHSLKEIIEIIQQSQGYPLEKLPKEAEELLLLAKKVGMINPTTIISSRGMRKEFGFSSNLIGQHLHDDDILDDVKLLLASIRFGENYTPYSTINDPERFLKKLIESGDIGPHDANATDYTLLEKKGIVRVVNKTKFNYYTGRNRTGACLELIRKDVAEEALKIIKSPNYNFQSDSEITDFSSMIDTGSFLSPEESRIRLGEMPEHVREVEEHAVRVLRGELL</sequence>
<dbReference type="EMBL" id="JBHSNO010000016">
    <property type="protein sequence ID" value="MFC5591555.1"/>
    <property type="molecule type" value="Genomic_DNA"/>
</dbReference>
<accession>A0ABW0TRM0</accession>